<sequence length="166" mass="18782">MNHTDGLFRDYCSRMTTTERKTRVDLARKAPAVYKAMIALDAAARQGLDPELVELVVTRCSQINHCAWCIDMHTADARKIGISEQKLYLLSAWEEAHGLYTDKERAAFALAEAITVLTDGFVPDSVYEEAEEYFEETELAQLISLVLTINAWNRIAVSTRKSPRVR</sequence>
<dbReference type="Pfam" id="PF02627">
    <property type="entry name" value="CMD"/>
    <property type="match status" value="1"/>
</dbReference>
<dbReference type="Proteomes" id="UP000008710">
    <property type="component" value="Chromosome"/>
</dbReference>
<proteinExistence type="predicted"/>
<dbReference type="InterPro" id="IPR003779">
    <property type="entry name" value="CMD-like"/>
</dbReference>
<dbReference type="EMBL" id="CP000431">
    <property type="protein sequence ID" value="ABG96854.1"/>
    <property type="molecule type" value="Genomic_DNA"/>
</dbReference>
<dbReference type="PANTHER" id="PTHR34846">
    <property type="entry name" value="4-CARBOXYMUCONOLACTONE DECARBOXYLASE FAMILY PROTEIN (AFU_ORTHOLOGUE AFUA_6G11590)"/>
    <property type="match status" value="1"/>
</dbReference>
<evidence type="ECO:0000259" key="1">
    <source>
        <dbReference type="Pfam" id="PF02627"/>
    </source>
</evidence>
<dbReference type="KEGG" id="rha:RHA1_ro05073"/>
<reference evidence="3" key="1">
    <citation type="journal article" date="2006" name="Proc. Natl. Acad. Sci. U.S.A.">
        <title>The complete genome of Rhodococcus sp. RHA1 provides insights into a catabolic powerhouse.</title>
        <authorList>
            <person name="McLeod M.P."/>
            <person name="Warren R.L."/>
            <person name="Hsiao W.W.L."/>
            <person name="Araki N."/>
            <person name="Myhre M."/>
            <person name="Fernandes C."/>
            <person name="Miyazawa D."/>
            <person name="Wong W."/>
            <person name="Lillquist A.L."/>
            <person name="Wang D."/>
            <person name="Dosanjh M."/>
            <person name="Hara H."/>
            <person name="Petrescu A."/>
            <person name="Morin R.D."/>
            <person name="Yang G."/>
            <person name="Stott J.M."/>
            <person name="Schein J.E."/>
            <person name="Shin H."/>
            <person name="Smailus D."/>
            <person name="Siddiqui A.S."/>
            <person name="Marra M.A."/>
            <person name="Jones S.J.M."/>
            <person name="Holt R."/>
            <person name="Brinkman F.S.L."/>
            <person name="Miyauchi K."/>
            <person name="Fukuda M."/>
            <person name="Davies J.E."/>
            <person name="Mohn W.W."/>
            <person name="Eltis L.D."/>
        </authorList>
    </citation>
    <scope>NUCLEOTIDE SEQUENCE [LARGE SCALE GENOMIC DNA]</scope>
    <source>
        <strain evidence="3">RHA1</strain>
    </source>
</reference>
<dbReference type="GO" id="GO:0051920">
    <property type="term" value="F:peroxiredoxin activity"/>
    <property type="evidence" value="ECO:0007669"/>
    <property type="project" value="InterPro"/>
</dbReference>
<dbReference type="Gene3D" id="1.20.1290.10">
    <property type="entry name" value="AhpD-like"/>
    <property type="match status" value="1"/>
</dbReference>
<feature type="domain" description="Carboxymuconolactone decarboxylase-like" evidence="1">
    <location>
        <begin position="31"/>
        <end position="113"/>
    </location>
</feature>
<dbReference type="HOGENOM" id="CLU_082760_6_0_11"/>
<gene>
    <name evidence="2" type="ordered locus">RHA1_ro05073</name>
</gene>
<dbReference type="PANTHER" id="PTHR34846:SF10">
    <property type="entry name" value="CYTOPLASMIC PROTEIN"/>
    <property type="match status" value="1"/>
</dbReference>
<dbReference type="SUPFAM" id="SSF69118">
    <property type="entry name" value="AhpD-like"/>
    <property type="match status" value="1"/>
</dbReference>
<dbReference type="NCBIfam" id="TIGR00778">
    <property type="entry name" value="ahpD_dom"/>
    <property type="match status" value="1"/>
</dbReference>
<name>Q0S6I2_RHOJR</name>
<evidence type="ECO:0000313" key="3">
    <source>
        <dbReference type="Proteomes" id="UP000008710"/>
    </source>
</evidence>
<dbReference type="AlphaFoldDB" id="Q0S6I2"/>
<organism evidence="2 3">
    <name type="scientific">Rhodococcus jostii (strain RHA1)</name>
    <dbReference type="NCBI Taxonomy" id="101510"/>
    <lineage>
        <taxon>Bacteria</taxon>
        <taxon>Bacillati</taxon>
        <taxon>Actinomycetota</taxon>
        <taxon>Actinomycetes</taxon>
        <taxon>Mycobacteriales</taxon>
        <taxon>Nocardiaceae</taxon>
        <taxon>Rhodococcus</taxon>
    </lineage>
</organism>
<dbReference type="InterPro" id="IPR004675">
    <property type="entry name" value="AhpD_core"/>
</dbReference>
<dbReference type="eggNOG" id="COG2128">
    <property type="taxonomic scope" value="Bacteria"/>
</dbReference>
<evidence type="ECO:0000313" key="2">
    <source>
        <dbReference type="EMBL" id="ABG96854.1"/>
    </source>
</evidence>
<dbReference type="InterPro" id="IPR029032">
    <property type="entry name" value="AhpD-like"/>
</dbReference>
<protein>
    <recommendedName>
        <fullName evidence="1">Carboxymuconolactone decarboxylase-like domain-containing protein</fullName>
    </recommendedName>
</protein>
<accession>Q0S6I2</accession>